<dbReference type="Gene3D" id="3.40.50.1000">
    <property type="entry name" value="HAD superfamily/HAD-like"/>
    <property type="match status" value="1"/>
</dbReference>
<keyword evidence="3" id="KW-1185">Reference proteome</keyword>
<dbReference type="InterPro" id="IPR004274">
    <property type="entry name" value="FCP1_dom"/>
</dbReference>
<dbReference type="Proteomes" id="UP001180020">
    <property type="component" value="Unassembled WGS sequence"/>
</dbReference>
<accession>A0AAV9EDR4</accession>
<name>A0AAV9EDR4_ACOCL</name>
<feature type="domain" description="FCP1 homology" evidence="1">
    <location>
        <begin position="1"/>
        <end position="59"/>
    </location>
</feature>
<protein>
    <recommendedName>
        <fullName evidence="1">FCP1 homology domain-containing protein</fullName>
    </recommendedName>
</protein>
<dbReference type="InterPro" id="IPR023214">
    <property type="entry name" value="HAD_sf"/>
</dbReference>
<dbReference type="EMBL" id="JAUJYO010000008">
    <property type="protein sequence ID" value="KAK1310177.1"/>
    <property type="molecule type" value="Genomic_DNA"/>
</dbReference>
<evidence type="ECO:0000313" key="2">
    <source>
        <dbReference type="EMBL" id="KAK1310177.1"/>
    </source>
</evidence>
<organism evidence="2 3">
    <name type="scientific">Acorus calamus</name>
    <name type="common">Sweet flag</name>
    <dbReference type="NCBI Taxonomy" id="4465"/>
    <lineage>
        <taxon>Eukaryota</taxon>
        <taxon>Viridiplantae</taxon>
        <taxon>Streptophyta</taxon>
        <taxon>Embryophyta</taxon>
        <taxon>Tracheophyta</taxon>
        <taxon>Spermatophyta</taxon>
        <taxon>Magnoliopsida</taxon>
        <taxon>Liliopsida</taxon>
        <taxon>Acoraceae</taxon>
        <taxon>Acorus</taxon>
    </lineage>
</organism>
<dbReference type="PROSITE" id="PS50969">
    <property type="entry name" value="FCP1"/>
    <property type="match status" value="1"/>
</dbReference>
<dbReference type="AlphaFoldDB" id="A0AAV9EDR4"/>
<proteinExistence type="predicted"/>
<sequence>MRTIEDRHKPLFLKELKKIWNNQSCALPWSKGRYTSSNTLLIDDSPYKSLLNPSMKNLM</sequence>
<reference evidence="2" key="1">
    <citation type="journal article" date="2023" name="Nat. Commun.">
        <title>Diploid and tetraploid genomes of Acorus and the evolution of monocots.</title>
        <authorList>
            <person name="Ma L."/>
            <person name="Liu K.W."/>
            <person name="Li Z."/>
            <person name="Hsiao Y.Y."/>
            <person name="Qi Y."/>
            <person name="Fu T."/>
            <person name="Tang G.D."/>
            <person name="Zhang D."/>
            <person name="Sun W.H."/>
            <person name="Liu D.K."/>
            <person name="Li Y."/>
            <person name="Chen G.Z."/>
            <person name="Liu X.D."/>
            <person name="Liao X.Y."/>
            <person name="Jiang Y.T."/>
            <person name="Yu X."/>
            <person name="Hao Y."/>
            <person name="Huang J."/>
            <person name="Zhao X.W."/>
            <person name="Ke S."/>
            <person name="Chen Y.Y."/>
            <person name="Wu W.L."/>
            <person name="Hsu J.L."/>
            <person name="Lin Y.F."/>
            <person name="Huang M.D."/>
            <person name="Li C.Y."/>
            <person name="Huang L."/>
            <person name="Wang Z.W."/>
            <person name="Zhao X."/>
            <person name="Zhong W.Y."/>
            <person name="Peng D.H."/>
            <person name="Ahmad S."/>
            <person name="Lan S."/>
            <person name="Zhang J.S."/>
            <person name="Tsai W.C."/>
            <person name="Van de Peer Y."/>
            <person name="Liu Z.J."/>
        </authorList>
    </citation>
    <scope>NUCLEOTIDE SEQUENCE</scope>
    <source>
        <strain evidence="2">CP</strain>
    </source>
</reference>
<comment type="caution">
    <text evidence="2">The sequence shown here is derived from an EMBL/GenBank/DDBJ whole genome shotgun (WGS) entry which is preliminary data.</text>
</comment>
<gene>
    <name evidence="2" type="ORF">QJS10_CPA08g00537</name>
</gene>
<evidence type="ECO:0000259" key="1">
    <source>
        <dbReference type="PROSITE" id="PS50969"/>
    </source>
</evidence>
<evidence type="ECO:0000313" key="3">
    <source>
        <dbReference type="Proteomes" id="UP001180020"/>
    </source>
</evidence>
<reference evidence="2" key="2">
    <citation type="submission" date="2023-06" db="EMBL/GenBank/DDBJ databases">
        <authorList>
            <person name="Ma L."/>
            <person name="Liu K.-W."/>
            <person name="Li Z."/>
            <person name="Hsiao Y.-Y."/>
            <person name="Qi Y."/>
            <person name="Fu T."/>
            <person name="Tang G."/>
            <person name="Zhang D."/>
            <person name="Sun W.-H."/>
            <person name="Liu D.-K."/>
            <person name="Li Y."/>
            <person name="Chen G.-Z."/>
            <person name="Liu X.-D."/>
            <person name="Liao X.-Y."/>
            <person name="Jiang Y.-T."/>
            <person name="Yu X."/>
            <person name="Hao Y."/>
            <person name="Huang J."/>
            <person name="Zhao X.-W."/>
            <person name="Ke S."/>
            <person name="Chen Y.-Y."/>
            <person name="Wu W.-L."/>
            <person name="Hsu J.-L."/>
            <person name="Lin Y.-F."/>
            <person name="Huang M.-D."/>
            <person name="Li C.-Y."/>
            <person name="Huang L."/>
            <person name="Wang Z.-W."/>
            <person name="Zhao X."/>
            <person name="Zhong W.-Y."/>
            <person name="Peng D.-H."/>
            <person name="Ahmad S."/>
            <person name="Lan S."/>
            <person name="Zhang J.-S."/>
            <person name="Tsai W.-C."/>
            <person name="Van De Peer Y."/>
            <person name="Liu Z.-J."/>
        </authorList>
    </citation>
    <scope>NUCLEOTIDE SEQUENCE</scope>
    <source>
        <strain evidence="2">CP</strain>
        <tissue evidence="2">Leaves</tissue>
    </source>
</reference>